<keyword evidence="1" id="KW-0732">Signal</keyword>
<organism evidence="2 3">
    <name type="scientific">Selenomonas infelix ATCC 43532</name>
    <dbReference type="NCBI Taxonomy" id="679201"/>
    <lineage>
        <taxon>Bacteria</taxon>
        <taxon>Bacillati</taxon>
        <taxon>Bacillota</taxon>
        <taxon>Negativicutes</taxon>
        <taxon>Selenomonadales</taxon>
        <taxon>Selenomonadaceae</taxon>
        <taxon>Selenomonas</taxon>
    </lineage>
</organism>
<protein>
    <recommendedName>
        <fullName evidence="4">Secreted protein</fullName>
    </recommendedName>
</protein>
<keyword evidence="3" id="KW-1185">Reference proteome</keyword>
<proteinExistence type="predicted"/>
<dbReference type="RefSeq" id="WP_006691859.1">
    <property type="nucleotide sequence ID" value="NZ_JH376797.1"/>
</dbReference>
<name>G5GMC8_9FIRM</name>
<dbReference type="OrthoDB" id="1665241at2"/>
<dbReference type="AlphaFoldDB" id="G5GMC8"/>
<feature type="chain" id="PRO_5003477372" description="Secreted protein" evidence="1">
    <location>
        <begin position="21"/>
        <end position="171"/>
    </location>
</feature>
<dbReference type="Proteomes" id="UP000004129">
    <property type="component" value="Unassembled WGS sequence"/>
</dbReference>
<evidence type="ECO:0000313" key="2">
    <source>
        <dbReference type="EMBL" id="EHG22373.1"/>
    </source>
</evidence>
<dbReference type="PATRIC" id="fig|679201.3.peg.413"/>
<dbReference type="STRING" id="679201.HMPREF9334_00409"/>
<sequence>MKKIVLLLFCMLIYMPATFASTWQEDVDAVTNDPQKIYEVYRGMPYADFEKAWTDVPNWKRKEIKPRWQLFEKILEGKKSLREEFQVMGDKTNVISIEVAFFTNDKKLLDEIFDYTRSRLAQKLGNDGQVEGCNIDDAGYATLITWPGTHIMLTRSPDEKGGKTYNTRIRF</sequence>
<evidence type="ECO:0000256" key="1">
    <source>
        <dbReference type="SAM" id="SignalP"/>
    </source>
</evidence>
<dbReference type="EMBL" id="ACZM01000003">
    <property type="protein sequence ID" value="EHG22373.1"/>
    <property type="molecule type" value="Genomic_DNA"/>
</dbReference>
<comment type="caution">
    <text evidence="2">The sequence shown here is derived from an EMBL/GenBank/DDBJ whole genome shotgun (WGS) entry which is preliminary data.</text>
</comment>
<evidence type="ECO:0000313" key="3">
    <source>
        <dbReference type="Proteomes" id="UP000004129"/>
    </source>
</evidence>
<evidence type="ECO:0008006" key="4">
    <source>
        <dbReference type="Google" id="ProtNLM"/>
    </source>
</evidence>
<reference evidence="2 3" key="1">
    <citation type="submission" date="2011-08" db="EMBL/GenBank/DDBJ databases">
        <title>The Genome Sequence of Selenomonas infelix ATCC 43532.</title>
        <authorList>
            <consortium name="The Broad Institute Genome Sequencing Platform"/>
            <person name="Earl A."/>
            <person name="Ward D."/>
            <person name="Feldgarden M."/>
            <person name="Gevers D."/>
            <person name="Izard J."/>
            <person name="Blanton J.M."/>
            <person name="Baranova O.V."/>
            <person name="Dewhirst F.E."/>
            <person name="Young S.K."/>
            <person name="Zeng Q."/>
            <person name="Gargeya S."/>
            <person name="Fitzgerald M."/>
            <person name="Haas B."/>
            <person name="Abouelleil A."/>
            <person name="Alvarado L."/>
            <person name="Arachchi H.M."/>
            <person name="Berlin A."/>
            <person name="Brown A."/>
            <person name="Chapman S.B."/>
            <person name="Chen Z."/>
            <person name="Dunbar C."/>
            <person name="Freedman E."/>
            <person name="Gearin G."/>
            <person name="Gellesch M."/>
            <person name="Goldberg J."/>
            <person name="Griggs A."/>
            <person name="Gujja S."/>
            <person name="Heiman D."/>
            <person name="Howarth C."/>
            <person name="Larson L."/>
            <person name="Lui A."/>
            <person name="MacDonald P.J.P."/>
            <person name="Montmayeur A."/>
            <person name="Murphy C."/>
            <person name="Neiman D."/>
            <person name="Pearson M."/>
            <person name="Priest M."/>
            <person name="Roberts A."/>
            <person name="Saif S."/>
            <person name="Shea T."/>
            <person name="Shenoy N."/>
            <person name="Sisk P."/>
            <person name="Stolte C."/>
            <person name="Sykes S."/>
            <person name="Wortman J."/>
            <person name="Nusbaum C."/>
            <person name="Birren B."/>
        </authorList>
    </citation>
    <scope>NUCLEOTIDE SEQUENCE [LARGE SCALE GENOMIC DNA]</scope>
    <source>
        <strain evidence="2 3">ATCC 43532</strain>
    </source>
</reference>
<dbReference type="HOGENOM" id="CLU_1561812_0_0_9"/>
<accession>G5GMC8</accession>
<gene>
    <name evidence="2" type="ORF">HMPREF9334_00409</name>
</gene>
<feature type="signal peptide" evidence="1">
    <location>
        <begin position="1"/>
        <end position="20"/>
    </location>
</feature>